<evidence type="ECO:0000313" key="3">
    <source>
        <dbReference type="Proteomes" id="UP000241010"/>
    </source>
</evidence>
<dbReference type="RefSeq" id="WP_107663281.1">
    <property type="nucleotide sequence ID" value="NZ_PZKG01000023.1"/>
</dbReference>
<keyword evidence="1" id="KW-0732">Signal</keyword>
<dbReference type="EMBL" id="PZKG01000023">
    <property type="protein sequence ID" value="PTE22411.1"/>
    <property type="molecule type" value="Genomic_DNA"/>
</dbReference>
<gene>
    <name evidence="2" type="ORF">C5F48_07490</name>
</gene>
<accession>A0A2T4JWX5</accession>
<evidence type="ECO:0000256" key="1">
    <source>
        <dbReference type="SAM" id="SignalP"/>
    </source>
</evidence>
<proteinExistence type="predicted"/>
<organism evidence="2 3">
    <name type="scientific">Cereibacter changlensis JA139</name>
    <dbReference type="NCBI Taxonomy" id="1188249"/>
    <lineage>
        <taxon>Bacteria</taxon>
        <taxon>Pseudomonadati</taxon>
        <taxon>Pseudomonadota</taxon>
        <taxon>Alphaproteobacteria</taxon>
        <taxon>Rhodobacterales</taxon>
        <taxon>Paracoccaceae</taxon>
        <taxon>Cereibacter</taxon>
    </lineage>
</organism>
<dbReference type="AlphaFoldDB" id="A0A2T4JWX5"/>
<keyword evidence="3" id="KW-1185">Reference proteome</keyword>
<feature type="chain" id="PRO_5015542464" evidence="1">
    <location>
        <begin position="20"/>
        <end position="40"/>
    </location>
</feature>
<dbReference type="Proteomes" id="UP000241010">
    <property type="component" value="Unassembled WGS sequence"/>
</dbReference>
<sequence>MKTVMMIAMLALAGCNTVAGVGQDISGGANRVGGWMGPGY</sequence>
<feature type="signal peptide" evidence="1">
    <location>
        <begin position="1"/>
        <end position="19"/>
    </location>
</feature>
<name>A0A2T4JWX5_9RHOB</name>
<reference evidence="2 3" key="1">
    <citation type="submission" date="2018-03" db="EMBL/GenBank/DDBJ databases">
        <title>Cereibacter changlensis.</title>
        <authorList>
            <person name="Meyer T.E."/>
            <person name="Miller S."/>
            <person name="Lodha T."/>
            <person name="Gandham S."/>
            <person name="Chintalapati S."/>
            <person name="Chintalapati V.R."/>
        </authorList>
    </citation>
    <scope>NUCLEOTIDE SEQUENCE [LARGE SCALE GENOMIC DNA]</scope>
    <source>
        <strain evidence="2 3">JA139</strain>
    </source>
</reference>
<comment type="caution">
    <text evidence="2">The sequence shown here is derived from an EMBL/GenBank/DDBJ whole genome shotgun (WGS) entry which is preliminary data.</text>
</comment>
<dbReference type="OrthoDB" id="7363288at2"/>
<protein>
    <submittedName>
        <fullName evidence="2">Entericidin</fullName>
    </submittedName>
</protein>
<evidence type="ECO:0000313" key="2">
    <source>
        <dbReference type="EMBL" id="PTE22411.1"/>
    </source>
</evidence>
<dbReference type="PROSITE" id="PS51257">
    <property type="entry name" value="PROKAR_LIPOPROTEIN"/>
    <property type="match status" value="1"/>
</dbReference>